<feature type="repeat" description="RCC1" evidence="6">
    <location>
        <begin position="447"/>
        <end position="498"/>
    </location>
</feature>
<dbReference type="InterPro" id="IPR000306">
    <property type="entry name" value="Znf_FYVE"/>
</dbReference>
<keyword evidence="3 5" id="KW-0863">Zinc-finger</keyword>
<dbReference type="InterPro" id="IPR009091">
    <property type="entry name" value="RCC1/BLIP-II"/>
</dbReference>
<dbReference type="GO" id="GO:0008270">
    <property type="term" value="F:zinc ion binding"/>
    <property type="evidence" value="ECO:0007669"/>
    <property type="project" value="UniProtKB-KW"/>
</dbReference>
<dbReference type="AlphaFoldDB" id="A0AAN8VHB1"/>
<dbReference type="Pfam" id="PF16457">
    <property type="entry name" value="PH_12"/>
    <property type="match status" value="1"/>
</dbReference>
<feature type="repeat" description="RCC1" evidence="6">
    <location>
        <begin position="340"/>
        <end position="391"/>
    </location>
</feature>
<sequence length="895" mass="97507">MKYNHDFSHQFNLTGGTIGTRPSGEYAILDYWAITALKKGSQLIKYSRQGKPKFCPFRLSADETTLIWYSRGEERNLKLSLVTRIIPGQRTAVFRRYLRPEKDYLSFSLIYNNGERSLDLICKDKAEAEVWFAGLKALISDGQFRNRRTRSEIPDVSLLSQNIYLFMPILIVSLIPDNGELCSLGYMKFCRNSDVVFSDDAESVQSGRTYGTALGFTASITRSRVSIDLNSRDIESSDVGSERANMQMRPSSAGDGFRLSVSSSPSCSSLGSGPDDIESLGDVYVWGEVWSDGLTNDGSVSIYPSKLDILVPKPLESSVVLDVHEIACGVRHVALVTRQGEVFTWGEESGGRLGHGIQKDYCRPHLVESLAVTNVDFVSCGEYHTSAVSTSGDLFTWGDGTYNAGLLGHGNDASHWIPKRICGPLEGLQVLSIACGSWHSALATSNGKLFTFGDGTFGVLGHGDRESVSYPKEVNSLNGLRTIKVACGVWHTAAIVEVMSQVGGNVSSRKLFTWGDGDKNRLGHGSKDAYLLPTCVSALIDYNFHQLACGHSMTVALTTSGHVFTMGGTAYGQLGSPQADGKSPCLVQDKLVGEFVEEIACGANHVAVLTSRSEVFTWGRGANGRLGHGDIEDRKSPTLVEALKDRHVKSISCGSNFTASICIHKWVSGADQSVCSGCRQQFGFTRKRHNCYNCGLVHCHACSSKKALRAALAPTPGKPHRVCDSCYAKLKASEAGTTMTLSRKPTALPGSAAVSQRMDRGEVKSSRILLYPTTEPIKYLEVRSLRHGSRPDSYSIVRASQVPAVQQLKDIAFPSSLSAIQNALKPVITTPQPASNSRSASPYSRRQSPTRGITPVFTRGVIDSLKRSNEVLNQEVSKLQNQVLMVTFFMSDMLD</sequence>
<dbReference type="FunFam" id="2.130.10.30:FF:000028">
    <property type="entry name" value="PH, RCC1 and FYVE domains-containing protein 1"/>
    <property type="match status" value="1"/>
</dbReference>
<dbReference type="SMART" id="SM00064">
    <property type="entry name" value="FYVE"/>
    <property type="match status" value="1"/>
</dbReference>
<dbReference type="InterPro" id="IPR013083">
    <property type="entry name" value="Znf_RING/FYVE/PHD"/>
</dbReference>
<feature type="repeat" description="RCC1" evidence="6">
    <location>
        <begin position="613"/>
        <end position="664"/>
    </location>
</feature>
<evidence type="ECO:0000256" key="6">
    <source>
        <dbReference type="PROSITE-ProRule" id="PRU00235"/>
    </source>
</evidence>
<feature type="region of interest" description="Disordered" evidence="7">
    <location>
        <begin position="829"/>
        <end position="852"/>
    </location>
</feature>
<dbReference type="CDD" id="cd13365">
    <property type="entry name" value="PH_PLC_plant-like"/>
    <property type="match status" value="1"/>
</dbReference>
<dbReference type="PANTHER" id="PTHR22870">
    <property type="entry name" value="REGULATOR OF CHROMOSOME CONDENSATION"/>
    <property type="match status" value="1"/>
</dbReference>
<dbReference type="PROSITE" id="PS50178">
    <property type="entry name" value="ZF_FYVE"/>
    <property type="match status" value="1"/>
</dbReference>
<dbReference type="EMBL" id="JBAMMX010000012">
    <property type="protein sequence ID" value="KAK6929771.1"/>
    <property type="molecule type" value="Genomic_DNA"/>
</dbReference>
<dbReference type="SUPFAM" id="SSF50985">
    <property type="entry name" value="RCC1/BLIP-II"/>
    <property type="match status" value="1"/>
</dbReference>
<evidence type="ECO:0000313" key="9">
    <source>
        <dbReference type="EMBL" id="KAK6929771.1"/>
    </source>
</evidence>
<comment type="caution">
    <text evidence="9">The sequence shown here is derived from an EMBL/GenBank/DDBJ whole genome shotgun (WGS) entry which is preliminary data.</text>
</comment>
<gene>
    <name evidence="9" type="ORF">RJ641_003865</name>
</gene>
<evidence type="ECO:0000256" key="2">
    <source>
        <dbReference type="ARBA" id="ARBA00022737"/>
    </source>
</evidence>
<feature type="repeat" description="RCC1" evidence="6">
    <location>
        <begin position="392"/>
        <end position="446"/>
    </location>
</feature>
<dbReference type="InterPro" id="IPR058923">
    <property type="entry name" value="RCC1-like_dom"/>
</dbReference>
<dbReference type="PROSITE" id="PS00626">
    <property type="entry name" value="RCC1_2"/>
    <property type="match status" value="1"/>
</dbReference>
<dbReference type="InterPro" id="IPR017455">
    <property type="entry name" value="Znf_FYVE-rel"/>
</dbReference>
<dbReference type="Proteomes" id="UP001370490">
    <property type="component" value="Unassembled WGS sequence"/>
</dbReference>
<feature type="repeat" description="RCC1" evidence="6">
    <location>
        <begin position="287"/>
        <end position="339"/>
    </location>
</feature>
<dbReference type="FunFam" id="2.130.10.30:FF:000031">
    <property type="entry name" value="PH, RCC1 and FYVE domains-containing protein 1"/>
    <property type="match status" value="1"/>
</dbReference>
<evidence type="ECO:0000256" key="1">
    <source>
        <dbReference type="ARBA" id="ARBA00022723"/>
    </source>
</evidence>
<organism evidence="9 10">
    <name type="scientific">Dillenia turbinata</name>
    <dbReference type="NCBI Taxonomy" id="194707"/>
    <lineage>
        <taxon>Eukaryota</taxon>
        <taxon>Viridiplantae</taxon>
        <taxon>Streptophyta</taxon>
        <taxon>Embryophyta</taxon>
        <taxon>Tracheophyta</taxon>
        <taxon>Spermatophyta</taxon>
        <taxon>Magnoliopsida</taxon>
        <taxon>eudicotyledons</taxon>
        <taxon>Gunneridae</taxon>
        <taxon>Pentapetalae</taxon>
        <taxon>Dilleniales</taxon>
        <taxon>Dilleniaceae</taxon>
        <taxon>Dillenia</taxon>
    </lineage>
</organism>
<dbReference type="InterPro" id="IPR000408">
    <property type="entry name" value="Reg_chr_condens"/>
</dbReference>
<dbReference type="Gene3D" id="2.30.29.30">
    <property type="entry name" value="Pleckstrin-homology domain (PH domain)/Phosphotyrosine-binding domain (PTB)"/>
    <property type="match status" value="1"/>
</dbReference>
<proteinExistence type="predicted"/>
<evidence type="ECO:0000256" key="3">
    <source>
        <dbReference type="ARBA" id="ARBA00022771"/>
    </source>
</evidence>
<accession>A0AAN8VHB1</accession>
<reference evidence="9 10" key="1">
    <citation type="submission" date="2023-12" db="EMBL/GenBank/DDBJ databases">
        <title>A high-quality genome assembly for Dillenia turbinata (Dilleniales).</title>
        <authorList>
            <person name="Chanderbali A."/>
        </authorList>
    </citation>
    <scope>NUCLEOTIDE SEQUENCE [LARGE SCALE GENOMIC DNA]</scope>
    <source>
        <strain evidence="9">LSX21</strain>
        <tissue evidence="9">Leaf</tissue>
    </source>
</reference>
<dbReference type="InterPro" id="IPR001849">
    <property type="entry name" value="PH_domain"/>
</dbReference>
<feature type="compositionally biased region" description="Polar residues" evidence="7">
    <location>
        <begin position="829"/>
        <end position="851"/>
    </location>
</feature>
<dbReference type="PRINTS" id="PR00633">
    <property type="entry name" value="RCCNDNSATION"/>
</dbReference>
<evidence type="ECO:0000256" key="4">
    <source>
        <dbReference type="ARBA" id="ARBA00022833"/>
    </source>
</evidence>
<evidence type="ECO:0000256" key="5">
    <source>
        <dbReference type="PROSITE-ProRule" id="PRU00091"/>
    </source>
</evidence>
<dbReference type="Pfam" id="PF01363">
    <property type="entry name" value="FYVE"/>
    <property type="match status" value="1"/>
</dbReference>
<keyword evidence="4" id="KW-0862">Zinc</keyword>
<name>A0AAN8VHB1_9MAGN</name>
<evidence type="ECO:0000259" key="8">
    <source>
        <dbReference type="PROSITE" id="PS50178"/>
    </source>
</evidence>
<dbReference type="InterPro" id="IPR011993">
    <property type="entry name" value="PH-like_dom_sf"/>
</dbReference>
<dbReference type="Pfam" id="PF25390">
    <property type="entry name" value="WD40_RLD"/>
    <property type="match status" value="1"/>
</dbReference>
<dbReference type="InterPro" id="IPR051210">
    <property type="entry name" value="Ub_ligase/GEF_domain"/>
</dbReference>
<keyword evidence="2" id="KW-0677">Repeat</keyword>
<feature type="domain" description="FYVE-type" evidence="8">
    <location>
        <begin position="669"/>
        <end position="731"/>
    </location>
</feature>
<dbReference type="PROSITE" id="PS50012">
    <property type="entry name" value="RCC1_3"/>
    <property type="match status" value="7"/>
</dbReference>
<keyword evidence="1" id="KW-0479">Metal-binding</keyword>
<keyword evidence="10" id="KW-1185">Reference proteome</keyword>
<evidence type="ECO:0000256" key="7">
    <source>
        <dbReference type="SAM" id="MobiDB-lite"/>
    </source>
</evidence>
<dbReference type="Gene3D" id="2.130.10.30">
    <property type="entry name" value="Regulator of chromosome condensation 1/beta-lactamase-inhibitor protein II"/>
    <property type="match status" value="2"/>
</dbReference>
<dbReference type="InterPro" id="IPR011011">
    <property type="entry name" value="Znf_FYVE_PHD"/>
</dbReference>
<protein>
    <submittedName>
        <fullName evidence="9">FYVE zinc finger</fullName>
    </submittedName>
</protein>
<feature type="repeat" description="RCC1" evidence="6">
    <location>
        <begin position="509"/>
        <end position="560"/>
    </location>
</feature>
<feature type="repeat" description="RCC1" evidence="6">
    <location>
        <begin position="561"/>
        <end position="612"/>
    </location>
</feature>
<evidence type="ECO:0000313" key="10">
    <source>
        <dbReference type="Proteomes" id="UP001370490"/>
    </source>
</evidence>
<dbReference type="SUPFAM" id="SSF57903">
    <property type="entry name" value="FYVE/PHD zinc finger"/>
    <property type="match status" value="1"/>
</dbReference>
<dbReference type="PANTHER" id="PTHR22870:SF352">
    <property type="entry name" value="REGULATOR OF CHROMOSOME CONDENSATION (RCC1) FAMILY PROTEIN"/>
    <property type="match status" value="1"/>
</dbReference>
<dbReference type="SUPFAM" id="SSF50729">
    <property type="entry name" value="PH domain-like"/>
    <property type="match status" value="1"/>
</dbReference>
<dbReference type="Gene3D" id="3.30.40.10">
    <property type="entry name" value="Zinc/RING finger domain, C3HC4 (zinc finger)"/>
    <property type="match status" value="1"/>
</dbReference>